<dbReference type="AlphaFoldDB" id="A0A1X0D4H6"/>
<dbReference type="InterPro" id="IPR036388">
    <property type="entry name" value="WH-like_DNA-bd_sf"/>
</dbReference>
<sequence length="361" mass="38811">MVSGNAAASRLVERVARICVRAQDPLDLLTEVAAAVRAQIPYAAAGWLLTDPDTLLVNGVYAENVTREQHLQLIECELTEDDINKFFDLADRGIAAAALSAATGGDLRRSVRWRRIYEPNGYGDEIRGVFRSGGATWGHACLTRAGRDPWFSPAEVDVVARLCPHIGNGIRACLLLAQPASDGDAASPALVVLTDDGSVDAVTPQAAELLGPLDDERLQRTVVLHQVAQRARALAGKGRGPAAMARVQGASGNWLVVRGARLQHDDGRPGRTALVMEPASRSDIAPLLLQLHALTPREKEITGLLLTGMPTAEIARRLWITTETLRGHVKSVFAKLAVSSRPELAALLSKEPDVRPRLADR</sequence>
<gene>
    <name evidence="5" type="ORF">BST23_08015</name>
</gene>
<evidence type="ECO:0000313" key="6">
    <source>
        <dbReference type="Proteomes" id="UP000192772"/>
    </source>
</evidence>
<dbReference type="Proteomes" id="UP000192772">
    <property type="component" value="Unassembled WGS sequence"/>
</dbReference>
<evidence type="ECO:0000256" key="2">
    <source>
        <dbReference type="ARBA" id="ARBA00023125"/>
    </source>
</evidence>
<evidence type="ECO:0000259" key="4">
    <source>
        <dbReference type="PROSITE" id="PS50043"/>
    </source>
</evidence>
<feature type="domain" description="HTH luxR-type" evidence="4">
    <location>
        <begin position="287"/>
        <end position="352"/>
    </location>
</feature>
<accession>A0A1X0D4H6</accession>
<dbReference type="PANTHER" id="PTHR44688:SF16">
    <property type="entry name" value="DNA-BINDING TRANSCRIPTIONAL ACTIVATOR DEVR_DOSR"/>
    <property type="match status" value="1"/>
</dbReference>
<evidence type="ECO:0000256" key="3">
    <source>
        <dbReference type="ARBA" id="ARBA00023163"/>
    </source>
</evidence>
<keyword evidence="1" id="KW-0805">Transcription regulation</keyword>
<evidence type="ECO:0000256" key="1">
    <source>
        <dbReference type="ARBA" id="ARBA00023015"/>
    </source>
</evidence>
<dbReference type="SMART" id="SM00421">
    <property type="entry name" value="HTH_LUXR"/>
    <property type="match status" value="1"/>
</dbReference>
<dbReference type="CDD" id="cd06170">
    <property type="entry name" value="LuxR_C_like"/>
    <property type="match status" value="1"/>
</dbReference>
<keyword evidence="3" id="KW-0804">Transcription</keyword>
<dbReference type="Pfam" id="PF00196">
    <property type="entry name" value="GerE"/>
    <property type="match status" value="1"/>
</dbReference>
<dbReference type="STRING" id="81858.BST23_08015"/>
<proteinExistence type="predicted"/>
<keyword evidence="2" id="KW-0238">DNA-binding</keyword>
<comment type="caution">
    <text evidence="5">The sequence shown here is derived from an EMBL/GenBank/DDBJ whole genome shotgun (WGS) entry which is preliminary data.</text>
</comment>
<protein>
    <recommendedName>
        <fullName evidence="4">HTH luxR-type domain-containing protein</fullName>
    </recommendedName>
</protein>
<dbReference type="InterPro" id="IPR000792">
    <property type="entry name" value="Tscrpt_reg_LuxR_C"/>
</dbReference>
<dbReference type="SUPFAM" id="SSF46894">
    <property type="entry name" value="C-terminal effector domain of the bipartite response regulators"/>
    <property type="match status" value="1"/>
</dbReference>
<dbReference type="InterPro" id="IPR016032">
    <property type="entry name" value="Sig_transdc_resp-reg_C-effctor"/>
</dbReference>
<evidence type="ECO:0000313" key="5">
    <source>
        <dbReference type="EMBL" id="ORA67283.1"/>
    </source>
</evidence>
<dbReference type="EMBL" id="MVHP01000006">
    <property type="protein sequence ID" value="ORA67283.1"/>
    <property type="molecule type" value="Genomic_DNA"/>
</dbReference>
<organism evidence="5 6">
    <name type="scientific">Mycolicibacterium elephantis</name>
    <dbReference type="NCBI Taxonomy" id="81858"/>
    <lineage>
        <taxon>Bacteria</taxon>
        <taxon>Bacillati</taxon>
        <taxon>Actinomycetota</taxon>
        <taxon>Actinomycetes</taxon>
        <taxon>Mycobacteriales</taxon>
        <taxon>Mycobacteriaceae</taxon>
        <taxon>Mycolicibacterium</taxon>
    </lineage>
</organism>
<dbReference type="PRINTS" id="PR00038">
    <property type="entry name" value="HTHLUXR"/>
</dbReference>
<dbReference type="PANTHER" id="PTHR44688">
    <property type="entry name" value="DNA-BINDING TRANSCRIPTIONAL ACTIVATOR DEVR_DOSR"/>
    <property type="match status" value="1"/>
</dbReference>
<dbReference type="GO" id="GO:0006355">
    <property type="term" value="P:regulation of DNA-templated transcription"/>
    <property type="evidence" value="ECO:0007669"/>
    <property type="project" value="InterPro"/>
</dbReference>
<dbReference type="RefSeq" id="WP_083042754.1">
    <property type="nucleotide sequence ID" value="NZ_MVHP01000006.1"/>
</dbReference>
<dbReference type="PROSITE" id="PS50043">
    <property type="entry name" value="HTH_LUXR_2"/>
    <property type="match status" value="1"/>
</dbReference>
<dbReference type="PROSITE" id="PS00622">
    <property type="entry name" value="HTH_LUXR_1"/>
    <property type="match status" value="1"/>
</dbReference>
<dbReference type="Gene3D" id="1.10.10.10">
    <property type="entry name" value="Winged helix-like DNA-binding domain superfamily/Winged helix DNA-binding domain"/>
    <property type="match status" value="1"/>
</dbReference>
<dbReference type="OrthoDB" id="9815744at2"/>
<reference evidence="5 6" key="1">
    <citation type="submission" date="2017-02" db="EMBL/GenBank/DDBJ databases">
        <title>The new phylogeny of genus Mycobacterium.</title>
        <authorList>
            <person name="Tortoli E."/>
            <person name="Trovato A."/>
            <person name="Cirillo D.M."/>
        </authorList>
    </citation>
    <scope>NUCLEOTIDE SEQUENCE [LARGE SCALE GENOMIC DNA]</scope>
    <source>
        <strain evidence="5 6">FI-09383</strain>
    </source>
</reference>
<dbReference type="GO" id="GO:0003677">
    <property type="term" value="F:DNA binding"/>
    <property type="evidence" value="ECO:0007669"/>
    <property type="project" value="UniProtKB-KW"/>
</dbReference>
<name>A0A1X0D4H6_9MYCO</name>